<proteinExistence type="predicted"/>
<dbReference type="GO" id="GO:0003677">
    <property type="term" value="F:DNA binding"/>
    <property type="evidence" value="ECO:0007669"/>
    <property type="project" value="InterPro"/>
</dbReference>
<gene>
    <name evidence="4" type="ORF">F7O44_24525</name>
</gene>
<comment type="caution">
    <text evidence="4">The sequence shown here is derived from an EMBL/GenBank/DDBJ whole genome shotgun (WGS) entry which is preliminary data.</text>
</comment>
<dbReference type="PANTHER" id="PTHR16305">
    <property type="entry name" value="TESTICULAR SOLUBLE ADENYLYL CYCLASE"/>
    <property type="match status" value="1"/>
</dbReference>
<keyword evidence="5" id="KW-1185">Reference proteome</keyword>
<organism evidence="4 5">
    <name type="scientific">Phytoactinopolyspora mesophila</name>
    <dbReference type="NCBI Taxonomy" id="2650750"/>
    <lineage>
        <taxon>Bacteria</taxon>
        <taxon>Bacillati</taxon>
        <taxon>Actinomycetota</taxon>
        <taxon>Actinomycetes</taxon>
        <taxon>Jiangellales</taxon>
        <taxon>Jiangellaceae</taxon>
        <taxon>Phytoactinopolyspora</taxon>
    </lineage>
</organism>
<evidence type="ECO:0000259" key="3">
    <source>
        <dbReference type="PROSITE" id="PS50043"/>
    </source>
</evidence>
<dbReference type="PANTHER" id="PTHR16305:SF35">
    <property type="entry name" value="TRANSCRIPTIONAL ACTIVATOR DOMAIN"/>
    <property type="match status" value="1"/>
</dbReference>
<dbReference type="PROSITE" id="PS50043">
    <property type="entry name" value="HTH_LUXR_2"/>
    <property type="match status" value="1"/>
</dbReference>
<accession>A0A7K3MAC6</accession>
<keyword evidence="1" id="KW-0547">Nucleotide-binding</keyword>
<dbReference type="Pfam" id="PF13191">
    <property type="entry name" value="AAA_16"/>
    <property type="match status" value="1"/>
</dbReference>
<reference evidence="4 5" key="1">
    <citation type="submission" date="2019-11" db="EMBL/GenBank/DDBJ databases">
        <authorList>
            <person name="Li X.-J."/>
            <person name="Feng X.-M."/>
        </authorList>
    </citation>
    <scope>NUCLEOTIDE SEQUENCE [LARGE SCALE GENOMIC DNA]</scope>
    <source>
        <strain evidence="4 5">XMNu-373</strain>
    </source>
</reference>
<dbReference type="Proteomes" id="UP000460435">
    <property type="component" value="Unassembled WGS sequence"/>
</dbReference>
<dbReference type="SUPFAM" id="SSF46894">
    <property type="entry name" value="C-terminal effector domain of the bipartite response regulators"/>
    <property type="match status" value="1"/>
</dbReference>
<dbReference type="InterPro" id="IPR036388">
    <property type="entry name" value="WH-like_DNA-bd_sf"/>
</dbReference>
<dbReference type="Gene3D" id="1.10.10.10">
    <property type="entry name" value="Winged helix-like DNA-binding domain superfamily/Winged helix DNA-binding domain"/>
    <property type="match status" value="1"/>
</dbReference>
<evidence type="ECO:0000256" key="2">
    <source>
        <dbReference type="ARBA" id="ARBA00022840"/>
    </source>
</evidence>
<protein>
    <submittedName>
        <fullName evidence="4">AAA family ATPase</fullName>
    </submittedName>
</protein>
<dbReference type="InterPro" id="IPR027417">
    <property type="entry name" value="P-loop_NTPase"/>
</dbReference>
<dbReference type="InterPro" id="IPR041664">
    <property type="entry name" value="AAA_16"/>
</dbReference>
<sequence>MSEDFIMIGRWCPRLDVVELVERDAPLAELKAAARDARAGRGRLVLITGEAGAGKTALVRQFTSEAATRSKILWGMCDELVTPRPLGPFRDMAGQLGVDLAGDAGAAAALDALGVELDAGLYPTVVVVEDAHWADEATLDGIRFLGRRVGRLPAVLIVTFRDEEIPPDHPLRITVGAVPPDDVRRISLPPLTRDGVARLAGRADADELYRLTGGNPFYVSEVLAAPQAGVPRSVQDAVMARIGRLAEAGRAMAETAAVVPGRAESWLLDELGVFDGVDDAVRAGVVHADGAVVAFRHELARQAVENSLPPGRRRQLNRQVLEALAARNAEPARLAHHAVQAGDPAAVVRHAHVAARRAASLNAHRQSVEHVEQALTYSDQFGDAELAALLDLYANECYLTGRHDKALDTLNRAIELHHTRGDDQRLGASLRLLSDVHWFLGHGSDADDAATRAVAVLENIPAGPALASAYAQRSKLAIIDFRGAEAIMWGDKAIQLARQLDDVPVLAVALITGGVARWLLGSSDDATVVEGLELAKTHRLPDVALAGYLYLANGHTNLMHYPEGRRYIDEGLAFYEDNDVVSGSQMLLANRAWWHFEQGHWVEAEQDARRLMATQPMTRGRALRILGQVQARQGDPAAEATLAQAHQLAEPKQSRHNTLPPAVAQVELAWLRGDRDTAMARATALADLGLSSGDRRWRSEVVFWLYRVGVIDDVPDKVMEPYATQIAGRWQDAASAWAELGRPYEQADALADASEPEPLLEALKILEDLGARPRAAMVRRRLAELGISAVPRGPRATTRASPAGLTSRQTEVLRLLAEDLTYQEIADRLFVSVKTVDHHAAAVRAKLNASTRAEAVAAGHRLGIVEPSSSDDQTR</sequence>
<dbReference type="GO" id="GO:0004016">
    <property type="term" value="F:adenylate cyclase activity"/>
    <property type="evidence" value="ECO:0007669"/>
    <property type="project" value="TreeGrafter"/>
</dbReference>
<dbReference type="Pfam" id="PF00196">
    <property type="entry name" value="GerE"/>
    <property type="match status" value="1"/>
</dbReference>
<dbReference type="SUPFAM" id="SSF48452">
    <property type="entry name" value="TPR-like"/>
    <property type="match status" value="2"/>
</dbReference>
<keyword evidence="2" id="KW-0067">ATP-binding</keyword>
<feature type="domain" description="HTH luxR-type" evidence="3">
    <location>
        <begin position="798"/>
        <end position="863"/>
    </location>
</feature>
<dbReference type="Gene3D" id="1.25.40.10">
    <property type="entry name" value="Tetratricopeptide repeat domain"/>
    <property type="match status" value="2"/>
</dbReference>
<dbReference type="InterPro" id="IPR016032">
    <property type="entry name" value="Sig_transdc_resp-reg_C-effctor"/>
</dbReference>
<dbReference type="AlphaFoldDB" id="A0A7K3MAC6"/>
<dbReference type="Gene3D" id="3.40.50.300">
    <property type="entry name" value="P-loop containing nucleotide triphosphate hydrolases"/>
    <property type="match status" value="1"/>
</dbReference>
<dbReference type="CDD" id="cd06170">
    <property type="entry name" value="LuxR_C_like"/>
    <property type="match status" value="1"/>
</dbReference>
<name>A0A7K3MAC6_9ACTN</name>
<dbReference type="InterPro" id="IPR011990">
    <property type="entry name" value="TPR-like_helical_dom_sf"/>
</dbReference>
<evidence type="ECO:0000256" key="1">
    <source>
        <dbReference type="ARBA" id="ARBA00022741"/>
    </source>
</evidence>
<evidence type="ECO:0000313" key="4">
    <source>
        <dbReference type="EMBL" id="NDL60244.1"/>
    </source>
</evidence>
<dbReference type="GO" id="GO:0005737">
    <property type="term" value="C:cytoplasm"/>
    <property type="evidence" value="ECO:0007669"/>
    <property type="project" value="TreeGrafter"/>
</dbReference>
<dbReference type="PROSITE" id="PS00622">
    <property type="entry name" value="HTH_LUXR_1"/>
    <property type="match status" value="1"/>
</dbReference>
<dbReference type="GO" id="GO:0005524">
    <property type="term" value="F:ATP binding"/>
    <property type="evidence" value="ECO:0007669"/>
    <property type="project" value="UniProtKB-KW"/>
</dbReference>
<dbReference type="PRINTS" id="PR00038">
    <property type="entry name" value="HTHLUXR"/>
</dbReference>
<dbReference type="GO" id="GO:0006355">
    <property type="term" value="P:regulation of DNA-templated transcription"/>
    <property type="evidence" value="ECO:0007669"/>
    <property type="project" value="InterPro"/>
</dbReference>
<dbReference type="SMART" id="SM00421">
    <property type="entry name" value="HTH_LUXR"/>
    <property type="match status" value="1"/>
</dbReference>
<evidence type="ECO:0000313" key="5">
    <source>
        <dbReference type="Proteomes" id="UP000460435"/>
    </source>
</evidence>
<dbReference type="EMBL" id="WLZY01000010">
    <property type="protein sequence ID" value="NDL60244.1"/>
    <property type="molecule type" value="Genomic_DNA"/>
</dbReference>
<dbReference type="SUPFAM" id="SSF52540">
    <property type="entry name" value="P-loop containing nucleoside triphosphate hydrolases"/>
    <property type="match status" value="1"/>
</dbReference>
<dbReference type="InterPro" id="IPR000792">
    <property type="entry name" value="Tscrpt_reg_LuxR_C"/>
</dbReference>